<dbReference type="EMBL" id="JABBWE010000051">
    <property type="protein sequence ID" value="KAG1790349.1"/>
    <property type="molecule type" value="Genomic_DNA"/>
</dbReference>
<evidence type="ECO:0000313" key="2">
    <source>
        <dbReference type="Proteomes" id="UP000719766"/>
    </source>
</evidence>
<evidence type="ECO:0000313" key="1">
    <source>
        <dbReference type="EMBL" id="KAG1790349.1"/>
    </source>
</evidence>
<dbReference type="RefSeq" id="XP_041157321.1">
    <property type="nucleotide sequence ID" value="XM_041308791.1"/>
</dbReference>
<comment type="caution">
    <text evidence="1">The sequence shown here is derived from an EMBL/GenBank/DDBJ whole genome shotgun (WGS) entry which is preliminary data.</text>
</comment>
<sequence>MPAKYKSKAQCHEAWLLSKRRCYERHKLDERSKSRTRWHKHVGATVVTQQLLQQLDNIWLDLGYCPRPSQYAVLESCSFTLIQDADNLGWPATRPSCKGMVSGAQQLLCKAREVLSHSLNTDGACSDSLCSGAAAAVDAVELDYDTWEEALSLMDNSVETYFGLLKYNGLQNCKQVVKTADAITQSGDELETGNSSNIEENDPLSDLTACLLTLKVIKDEMLSLITEPCAFAEGVLLQFVNSITYTEDRADNGDKTIVTNMVAMVRGLLNRSITVQDQILTFCGVSDEFCAADTVTRYLSTSLAYLEDFEFFFDVEGVSQLEWFYYYLRLLIMVGKRHPPGQIATETEFFPMAESTNSHLHTSLSFDVAANDSGFLPPPCDVDQPETGNFDAVDAAYEAYLEDSTLGAKKCLRPLGDHGMSLWVEKHEQYLLELIRLEGRGDFATRDTCMGHRDCTSEPMYRCEDCLGTELYCKECTVQRHHENPLHRIKCWNGHFFENITLKSLGLRVQLGHPVSCMIRESCMDITTTRNNPQKIMSVSTVLRLVTPYLGIKPRSYISSFIWKKKKKSYVK</sequence>
<dbReference type="GeneID" id="64602555"/>
<proteinExistence type="predicted"/>
<name>A0A9P7AJW0_9AGAM</name>
<dbReference type="OrthoDB" id="2607155at2759"/>
<keyword evidence="2" id="KW-1185">Reference proteome</keyword>
<dbReference type="AlphaFoldDB" id="A0A9P7AJW0"/>
<protein>
    <submittedName>
        <fullName evidence="1">Uncharacterized protein</fullName>
    </submittedName>
</protein>
<gene>
    <name evidence="1" type="ORF">HD556DRAFT_1490861</name>
</gene>
<reference evidence="1" key="1">
    <citation type="journal article" date="2020" name="New Phytol.">
        <title>Comparative genomics reveals dynamic genome evolution in host specialist ectomycorrhizal fungi.</title>
        <authorList>
            <person name="Lofgren L.A."/>
            <person name="Nguyen N.H."/>
            <person name="Vilgalys R."/>
            <person name="Ruytinx J."/>
            <person name="Liao H.L."/>
            <person name="Branco S."/>
            <person name="Kuo A."/>
            <person name="LaButti K."/>
            <person name="Lipzen A."/>
            <person name="Andreopoulos W."/>
            <person name="Pangilinan J."/>
            <person name="Riley R."/>
            <person name="Hundley H."/>
            <person name="Na H."/>
            <person name="Barry K."/>
            <person name="Grigoriev I.V."/>
            <person name="Stajich J.E."/>
            <person name="Kennedy P.G."/>
        </authorList>
    </citation>
    <scope>NUCLEOTIDE SEQUENCE</scope>
    <source>
        <strain evidence="1">S12</strain>
    </source>
</reference>
<accession>A0A9P7AJW0</accession>
<organism evidence="1 2">
    <name type="scientific">Suillus plorans</name>
    <dbReference type="NCBI Taxonomy" id="116603"/>
    <lineage>
        <taxon>Eukaryota</taxon>
        <taxon>Fungi</taxon>
        <taxon>Dikarya</taxon>
        <taxon>Basidiomycota</taxon>
        <taxon>Agaricomycotina</taxon>
        <taxon>Agaricomycetes</taxon>
        <taxon>Agaricomycetidae</taxon>
        <taxon>Boletales</taxon>
        <taxon>Suillineae</taxon>
        <taxon>Suillaceae</taxon>
        <taxon>Suillus</taxon>
    </lineage>
</organism>
<dbReference type="Proteomes" id="UP000719766">
    <property type="component" value="Unassembled WGS sequence"/>
</dbReference>